<name>A0A9D4RD95_DREPO</name>
<gene>
    <name evidence="3" type="ORF">DPMN_025364</name>
</gene>
<comment type="caution">
    <text evidence="3">The sequence shown here is derived from an EMBL/GenBank/DDBJ whole genome shotgun (WGS) entry which is preliminary data.</text>
</comment>
<keyword evidence="2" id="KW-1133">Transmembrane helix</keyword>
<evidence type="ECO:0000256" key="1">
    <source>
        <dbReference type="SAM" id="Coils"/>
    </source>
</evidence>
<feature type="transmembrane region" description="Helical" evidence="2">
    <location>
        <begin position="12"/>
        <end position="32"/>
    </location>
</feature>
<keyword evidence="1" id="KW-0175">Coiled coil</keyword>
<dbReference type="EMBL" id="JAIWYP010000002">
    <property type="protein sequence ID" value="KAH3862397.1"/>
    <property type="molecule type" value="Genomic_DNA"/>
</dbReference>
<protein>
    <submittedName>
        <fullName evidence="3">Uncharacterized protein</fullName>
    </submittedName>
</protein>
<dbReference type="AlphaFoldDB" id="A0A9D4RD95"/>
<keyword evidence="4" id="KW-1185">Reference proteome</keyword>
<evidence type="ECO:0000256" key="2">
    <source>
        <dbReference type="SAM" id="Phobius"/>
    </source>
</evidence>
<keyword evidence="2" id="KW-0812">Transmembrane</keyword>
<dbReference type="Proteomes" id="UP000828390">
    <property type="component" value="Unassembled WGS sequence"/>
</dbReference>
<feature type="coiled-coil region" evidence="1">
    <location>
        <begin position="52"/>
        <end position="79"/>
    </location>
</feature>
<accession>A0A9D4RD95</accession>
<keyword evidence="2" id="KW-0472">Membrane</keyword>
<reference evidence="3" key="2">
    <citation type="submission" date="2020-11" db="EMBL/GenBank/DDBJ databases">
        <authorList>
            <person name="McCartney M.A."/>
            <person name="Auch B."/>
            <person name="Kono T."/>
            <person name="Mallez S."/>
            <person name="Becker A."/>
            <person name="Gohl D.M."/>
            <person name="Silverstein K.A.T."/>
            <person name="Koren S."/>
            <person name="Bechman K.B."/>
            <person name="Herman A."/>
            <person name="Abrahante J.E."/>
            <person name="Garbe J."/>
        </authorList>
    </citation>
    <scope>NUCLEOTIDE SEQUENCE</scope>
    <source>
        <strain evidence="3">Duluth1</strain>
        <tissue evidence="3">Whole animal</tissue>
    </source>
</reference>
<organism evidence="3 4">
    <name type="scientific">Dreissena polymorpha</name>
    <name type="common">Zebra mussel</name>
    <name type="synonym">Mytilus polymorpha</name>
    <dbReference type="NCBI Taxonomy" id="45954"/>
    <lineage>
        <taxon>Eukaryota</taxon>
        <taxon>Metazoa</taxon>
        <taxon>Spiralia</taxon>
        <taxon>Lophotrochozoa</taxon>
        <taxon>Mollusca</taxon>
        <taxon>Bivalvia</taxon>
        <taxon>Autobranchia</taxon>
        <taxon>Heteroconchia</taxon>
        <taxon>Euheterodonta</taxon>
        <taxon>Imparidentia</taxon>
        <taxon>Neoheterodontei</taxon>
        <taxon>Myida</taxon>
        <taxon>Dreissenoidea</taxon>
        <taxon>Dreissenidae</taxon>
        <taxon>Dreissena</taxon>
    </lineage>
</organism>
<evidence type="ECO:0000313" key="3">
    <source>
        <dbReference type="EMBL" id="KAH3862397.1"/>
    </source>
</evidence>
<reference evidence="3" key="1">
    <citation type="journal article" date="2019" name="bioRxiv">
        <title>The Genome of the Zebra Mussel, Dreissena polymorpha: A Resource for Invasive Species Research.</title>
        <authorList>
            <person name="McCartney M.A."/>
            <person name="Auch B."/>
            <person name="Kono T."/>
            <person name="Mallez S."/>
            <person name="Zhang Y."/>
            <person name="Obille A."/>
            <person name="Becker A."/>
            <person name="Abrahante J.E."/>
            <person name="Garbe J."/>
            <person name="Badalamenti J.P."/>
            <person name="Herman A."/>
            <person name="Mangelson H."/>
            <person name="Liachko I."/>
            <person name="Sullivan S."/>
            <person name="Sone E.D."/>
            <person name="Koren S."/>
            <person name="Silverstein K.A.T."/>
            <person name="Beckman K.B."/>
            <person name="Gohl D.M."/>
        </authorList>
    </citation>
    <scope>NUCLEOTIDE SEQUENCE</scope>
    <source>
        <strain evidence="3">Duluth1</strain>
        <tissue evidence="3">Whole animal</tissue>
    </source>
</reference>
<proteinExistence type="predicted"/>
<sequence length="97" mass="11072">MASQTRIKVTIYLGVTLQSLMFIMTQVVAWFVCLCVAVANGAVERFVAEPDIPELVQRLDALTNQVNENKAEIAKLREYSENMQCGYDCSRSFYIKW</sequence>
<evidence type="ECO:0000313" key="4">
    <source>
        <dbReference type="Proteomes" id="UP000828390"/>
    </source>
</evidence>